<proteinExistence type="predicted"/>
<sequence>MGETLPAPLRAPRSKLPYVPWLLSILCPRRTPRPPLPPLWAPFLGSPHTLALAPQPIAYLPGWPRLNFNEESFAGLIILNASAQYHNCSSTPGGHAFADAAAAAATDDHLPSPLQSKKIVSLVAMFAHHLAIIQSRLNHHHLLKKSQHPIKKKTKMDLAQLNRIAFDTSTRLSSQP</sequence>
<protein>
    <submittedName>
        <fullName evidence="1">Uncharacterized protein</fullName>
    </submittedName>
</protein>
<reference evidence="1 2" key="1">
    <citation type="submission" date="2020-02" db="EMBL/GenBank/DDBJ databases">
        <authorList>
            <person name="Ferguson B K."/>
        </authorList>
    </citation>
    <scope>NUCLEOTIDE SEQUENCE [LARGE SCALE GENOMIC DNA]</scope>
</reference>
<dbReference type="Proteomes" id="UP000479190">
    <property type="component" value="Unassembled WGS sequence"/>
</dbReference>
<evidence type="ECO:0000313" key="1">
    <source>
        <dbReference type="EMBL" id="CAB0029892.1"/>
    </source>
</evidence>
<evidence type="ECO:0000313" key="2">
    <source>
        <dbReference type="Proteomes" id="UP000479190"/>
    </source>
</evidence>
<keyword evidence="2" id="KW-1185">Reference proteome</keyword>
<dbReference type="EMBL" id="CADCXV010000366">
    <property type="protein sequence ID" value="CAB0029892.1"/>
    <property type="molecule type" value="Genomic_DNA"/>
</dbReference>
<organism evidence="1 2">
    <name type="scientific">Trichogramma brassicae</name>
    <dbReference type="NCBI Taxonomy" id="86971"/>
    <lineage>
        <taxon>Eukaryota</taxon>
        <taxon>Metazoa</taxon>
        <taxon>Ecdysozoa</taxon>
        <taxon>Arthropoda</taxon>
        <taxon>Hexapoda</taxon>
        <taxon>Insecta</taxon>
        <taxon>Pterygota</taxon>
        <taxon>Neoptera</taxon>
        <taxon>Endopterygota</taxon>
        <taxon>Hymenoptera</taxon>
        <taxon>Apocrita</taxon>
        <taxon>Proctotrupomorpha</taxon>
        <taxon>Chalcidoidea</taxon>
        <taxon>Trichogrammatidae</taxon>
        <taxon>Trichogramma</taxon>
    </lineage>
</organism>
<dbReference type="AlphaFoldDB" id="A0A6H5HX51"/>
<gene>
    <name evidence="1" type="ORF">TBRA_LOCUS1916</name>
</gene>
<name>A0A6H5HX51_9HYME</name>
<accession>A0A6H5HX51</accession>